<reference evidence="4" key="1">
    <citation type="submission" date="2016-11" db="EMBL/GenBank/DDBJ databases">
        <authorList>
            <person name="Varghese N."/>
            <person name="Submissions S."/>
        </authorList>
    </citation>
    <scope>NUCLEOTIDE SEQUENCE [LARGE SCALE GENOMIC DNA]</scope>
    <source>
        <strain evidence="4">CGMCC 1.6496</strain>
    </source>
</reference>
<dbReference type="InterPro" id="IPR044925">
    <property type="entry name" value="His-Me_finger_sf"/>
</dbReference>
<proteinExistence type="predicted"/>
<dbReference type="RefSeq" id="WP_244527784.1">
    <property type="nucleotide sequence ID" value="NZ_FQXD01000041.1"/>
</dbReference>
<protein>
    <submittedName>
        <fullName evidence="3">HNH endonuclease</fullName>
    </submittedName>
</protein>
<feature type="region of interest" description="Disordered" evidence="1">
    <location>
        <begin position="1"/>
        <end position="37"/>
    </location>
</feature>
<evidence type="ECO:0000259" key="2">
    <source>
        <dbReference type="Pfam" id="PF13392"/>
    </source>
</evidence>
<dbReference type="AlphaFoldDB" id="A0A1M5XTA1"/>
<keyword evidence="4" id="KW-1185">Reference proteome</keyword>
<feature type="compositionally biased region" description="Basic residues" evidence="1">
    <location>
        <begin position="24"/>
        <end position="33"/>
    </location>
</feature>
<feature type="domain" description="HNH nuclease" evidence="2">
    <location>
        <begin position="63"/>
        <end position="105"/>
    </location>
</feature>
<organism evidence="3 4">
    <name type="scientific">Virgibacillus chiguensis</name>
    <dbReference type="NCBI Taxonomy" id="411959"/>
    <lineage>
        <taxon>Bacteria</taxon>
        <taxon>Bacillati</taxon>
        <taxon>Bacillota</taxon>
        <taxon>Bacilli</taxon>
        <taxon>Bacillales</taxon>
        <taxon>Bacillaceae</taxon>
        <taxon>Virgibacillus</taxon>
    </lineage>
</organism>
<keyword evidence="3" id="KW-0378">Hydrolase</keyword>
<dbReference type="SUPFAM" id="SSF54060">
    <property type="entry name" value="His-Me finger endonucleases"/>
    <property type="match status" value="1"/>
</dbReference>
<dbReference type="InterPro" id="IPR003615">
    <property type="entry name" value="HNH_nuc"/>
</dbReference>
<dbReference type="EMBL" id="FQXD01000041">
    <property type="protein sequence ID" value="SHI03030.1"/>
    <property type="molecule type" value="Genomic_DNA"/>
</dbReference>
<keyword evidence="3" id="KW-0540">Nuclease</keyword>
<keyword evidence="3" id="KW-0255">Endonuclease</keyword>
<name>A0A1M5XTA1_9BACI</name>
<dbReference type="Proteomes" id="UP000184079">
    <property type="component" value="Unassembled WGS sequence"/>
</dbReference>
<evidence type="ECO:0000313" key="3">
    <source>
        <dbReference type="EMBL" id="SHI03030.1"/>
    </source>
</evidence>
<gene>
    <name evidence="3" type="ORF">SAMN05421807_1412</name>
</gene>
<evidence type="ECO:0000256" key="1">
    <source>
        <dbReference type="SAM" id="MobiDB-lite"/>
    </source>
</evidence>
<dbReference type="Pfam" id="PF13392">
    <property type="entry name" value="HNH_3"/>
    <property type="match status" value="1"/>
</dbReference>
<accession>A0A1M5XTA1</accession>
<evidence type="ECO:0000313" key="4">
    <source>
        <dbReference type="Proteomes" id="UP000184079"/>
    </source>
</evidence>
<dbReference type="GO" id="GO:0004519">
    <property type="term" value="F:endonuclease activity"/>
    <property type="evidence" value="ECO:0007669"/>
    <property type="project" value="UniProtKB-KW"/>
</dbReference>
<dbReference type="Gene3D" id="3.90.75.20">
    <property type="match status" value="1"/>
</dbReference>
<sequence length="142" mass="16029">MKKGNVPANKGTKGLYNVGGNKTSFKKGQKAHNYKPVGSERIDRDGYVLIKVSDDGPWQKRWRHKHKLLWEKANGPVPPGHKLLFADQNKQNIKLDNLILVTEKQMATLNKKGLIKNDADLTKTGILLADIYQKVSERKKGE</sequence>